<evidence type="ECO:0000256" key="6">
    <source>
        <dbReference type="ARBA" id="ARBA00023242"/>
    </source>
</evidence>
<sequence length="221" mass="24471">MDSKYEVKTPDFSHLTSADFEHVYEPAEDTFLLLDSLQEEASFIQHMKPSVCVEVGCGSGVVITALSKLLNQSALCIATDRNPYAALCTQRTAKQNSCHVEVMNCDLLTPLERRLQGSVDILIFNPPYVVTPSEEIKSNGIEASWAGGADGREVTDRLLPLIPKLLSPQGVMYLIAIRENKPKELMSWISSLGFKSTVVLARRAGPEHLSVLKFYRDSSVR</sequence>
<dbReference type="KEGG" id="spu:588679"/>
<dbReference type="EnsemblMetazoa" id="XM_030972618">
    <property type="protein sequence ID" value="XP_030828478"/>
    <property type="gene ID" value="LOC588679"/>
</dbReference>
<keyword evidence="4" id="KW-0808">Transferase</keyword>
<dbReference type="Gene3D" id="3.40.50.150">
    <property type="entry name" value="Vaccinia Virus protein VP39"/>
    <property type="match status" value="1"/>
</dbReference>
<dbReference type="CDD" id="cd02440">
    <property type="entry name" value="AdoMet_MTases"/>
    <property type="match status" value="1"/>
</dbReference>
<feature type="domain" description="Methyltransferase small" evidence="17">
    <location>
        <begin position="33"/>
        <end position="130"/>
    </location>
</feature>
<comment type="similarity">
    <text evidence="2">Belongs to the eukaryotic/archaeal PrmC-related family.</text>
</comment>
<dbReference type="RefSeq" id="XP_030828477.1">
    <property type="nucleotide sequence ID" value="XM_030972617.1"/>
</dbReference>
<keyword evidence="3" id="KW-0489">Methyltransferase</keyword>
<dbReference type="RefSeq" id="XP_003728994.2">
    <property type="nucleotide sequence ID" value="XM_003728946.3"/>
</dbReference>
<dbReference type="GO" id="GO:0032259">
    <property type="term" value="P:methylation"/>
    <property type="evidence" value="ECO:0007669"/>
    <property type="project" value="UniProtKB-KW"/>
</dbReference>
<dbReference type="CTD" id="67768"/>
<comment type="catalytic activity">
    <reaction evidence="7">
        <text>L-lysyl-[histone] + S-adenosyl-L-methionine = N(6)-methyl-L-lysyl-[histone] + S-adenosyl-L-homocysteine + H(+)</text>
        <dbReference type="Rhea" id="RHEA:10024"/>
        <dbReference type="Rhea" id="RHEA-COMP:9845"/>
        <dbReference type="Rhea" id="RHEA-COMP:9846"/>
        <dbReference type="ChEBI" id="CHEBI:15378"/>
        <dbReference type="ChEBI" id="CHEBI:29969"/>
        <dbReference type="ChEBI" id="CHEBI:57856"/>
        <dbReference type="ChEBI" id="CHEBI:59789"/>
        <dbReference type="ChEBI" id="CHEBI:61929"/>
    </reaction>
    <physiologicalReaction direction="left-to-right" evidence="7">
        <dbReference type="Rhea" id="RHEA:10025"/>
    </physiologicalReaction>
</comment>
<dbReference type="RefSeq" id="XP_030828478.1">
    <property type="nucleotide sequence ID" value="XM_030972618.1"/>
</dbReference>
<evidence type="ECO:0000313" key="19">
    <source>
        <dbReference type="Proteomes" id="UP000007110"/>
    </source>
</evidence>
<accession>A0A7M7RE91</accession>
<keyword evidence="6" id="KW-0539">Nucleus</keyword>
<keyword evidence="19" id="KW-1185">Reference proteome</keyword>
<dbReference type="PANTHER" id="PTHR45875">
    <property type="entry name" value="METHYLTRANSFERASE N6AMT1"/>
    <property type="match status" value="1"/>
</dbReference>
<dbReference type="NCBIfam" id="TIGR00537">
    <property type="entry name" value="hemK_rel_arch"/>
    <property type="match status" value="1"/>
</dbReference>
<dbReference type="InParanoid" id="A0A7M7RE91"/>
<dbReference type="EnsemblMetazoa" id="XM_030972617">
    <property type="protein sequence ID" value="XP_030828477"/>
    <property type="gene ID" value="LOC588679"/>
</dbReference>
<dbReference type="RefSeq" id="XP_793443.3">
    <property type="nucleotide sequence ID" value="XM_788350.5"/>
</dbReference>
<keyword evidence="5" id="KW-0949">S-adenosyl-L-methionine</keyword>
<reference evidence="18" key="2">
    <citation type="submission" date="2021-01" db="UniProtKB">
        <authorList>
            <consortium name="EnsemblMetazoa"/>
        </authorList>
    </citation>
    <scope>IDENTIFICATION</scope>
</reference>
<protein>
    <recommendedName>
        <fullName evidence="15">Methyltransferase HEMK2</fullName>
    </recommendedName>
    <alternativeName>
        <fullName evidence="14">HemK methyltransferase family member 2</fullName>
    </alternativeName>
    <alternativeName>
        <fullName evidence="12">Lysine N-methyltransferase 9</fullName>
    </alternativeName>
    <alternativeName>
        <fullName evidence="11">Methylarsonite methyltransferase N6AMT1</fullName>
    </alternativeName>
    <alternativeName>
        <fullName evidence="16">Methyltransferase N6AMT1</fullName>
    </alternativeName>
    <alternativeName>
        <fullName evidence="13">Protein N(5)-glutamine methyltransferase</fullName>
    </alternativeName>
</protein>
<comment type="subcellular location">
    <subcellularLocation>
        <location evidence="1">Nucleus</location>
    </subcellularLocation>
</comment>
<dbReference type="GeneID" id="588679"/>
<dbReference type="GO" id="GO:0008757">
    <property type="term" value="F:S-adenosylmethionine-dependent methyltransferase activity"/>
    <property type="evidence" value="ECO:0000318"/>
    <property type="project" value="GO_Central"/>
</dbReference>
<comment type="catalytic activity">
    <reaction evidence="8">
        <text>methylarsonous acid + S-adenosyl-L-methionine = dimethylarsinate + S-adenosyl-L-homocysteine + 2 H(+)</text>
        <dbReference type="Rhea" id="RHEA:11684"/>
        <dbReference type="ChEBI" id="CHEBI:15378"/>
        <dbReference type="ChEBI" id="CHEBI:16223"/>
        <dbReference type="ChEBI" id="CHEBI:17826"/>
        <dbReference type="ChEBI" id="CHEBI:57856"/>
        <dbReference type="ChEBI" id="CHEBI:59789"/>
    </reaction>
</comment>
<evidence type="ECO:0000256" key="9">
    <source>
        <dbReference type="ARBA" id="ARBA00053180"/>
    </source>
</evidence>
<comment type="subunit">
    <text evidence="10">Heterodimer; heterodimerization with TRMT112 is required for S-adenosyl-L-methionine-binding.</text>
</comment>
<dbReference type="GO" id="GO:0008276">
    <property type="term" value="F:protein methyltransferase activity"/>
    <property type="evidence" value="ECO:0000318"/>
    <property type="project" value="GO_Central"/>
</dbReference>
<evidence type="ECO:0000256" key="4">
    <source>
        <dbReference type="ARBA" id="ARBA00022679"/>
    </source>
</evidence>
<dbReference type="InterPro" id="IPR029063">
    <property type="entry name" value="SAM-dependent_MTases_sf"/>
</dbReference>
<comment type="function">
    <text evidence="9">Methyltransferase that can methylate proteins and, to a lower extent, arsenic. Catalytic subunit of a heterodimer with TRMT112, which monomethylates 'Lys-12' of histone H4 (H4K12me1), a modification present at the promoters of numerous genes encoding cell cycle regulators. Catalytic subunit of a heterodimer with TRMT112, which catalyzes N5-methylation of Glu residue of proteins with a Gly-Gln-Xaa-Xaa-Xaa-Arg motif. Methylates ETF1 on 'Gln-185'; ETF1 needs to be complexed to ERF3 in its GTP-bound form to be efficiently methylated. May also play a role in the modulation of arsenic-induced toxicity by mediating the conversion of monomethylarsonous acid (3+) into the less toxic dimethylarsonic acid. It however only plays a limited role in arsenic metabolism compared with AS3MT.</text>
</comment>
<evidence type="ECO:0000256" key="2">
    <source>
        <dbReference type="ARBA" id="ARBA00006149"/>
    </source>
</evidence>
<evidence type="ECO:0000256" key="14">
    <source>
        <dbReference type="ARBA" id="ARBA00083337"/>
    </source>
</evidence>
<evidence type="ECO:0000256" key="13">
    <source>
        <dbReference type="ARBA" id="ARBA00080992"/>
    </source>
</evidence>
<evidence type="ECO:0000256" key="11">
    <source>
        <dbReference type="ARBA" id="ARBA00075330"/>
    </source>
</evidence>
<dbReference type="Proteomes" id="UP000007110">
    <property type="component" value="Unassembled WGS sequence"/>
</dbReference>
<dbReference type="OMA" id="EWDDWME"/>
<evidence type="ECO:0000256" key="12">
    <source>
        <dbReference type="ARBA" id="ARBA00076540"/>
    </source>
</evidence>
<dbReference type="GO" id="GO:0036009">
    <property type="term" value="F:protein-glutamine N-methyltransferase activity"/>
    <property type="evidence" value="ECO:0007669"/>
    <property type="project" value="UniProtKB-ARBA"/>
</dbReference>
<dbReference type="EnsemblMetazoa" id="XM_788350">
    <property type="protein sequence ID" value="XP_793443"/>
    <property type="gene ID" value="LOC588679"/>
</dbReference>
<dbReference type="Pfam" id="PF05175">
    <property type="entry name" value="MTS"/>
    <property type="match status" value="1"/>
</dbReference>
<dbReference type="OrthoDB" id="406152at2759"/>
<dbReference type="FunFam" id="3.40.50.150:FF:000077">
    <property type="entry name" value="HemK methyltransferase family member 2"/>
    <property type="match status" value="1"/>
</dbReference>
<dbReference type="GO" id="GO:0035657">
    <property type="term" value="C:eRF1 methyltransferase complex"/>
    <property type="evidence" value="ECO:0000318"/>
    <property type="project" value="GO_Central"/>
</dbReference>
<dbReference type="SUPFAM" id="SSF53335">
    <property type="entry name" value="S-adenosyl-L-methionine-dependent methyltransferases"/>
    <property type="match status" value="1"/>
</dbReference>
<organism evidence="18 19">
    <name type="scientific">Strongylocentrotus purpuratus</name>
    <name type="common">Purple sea urchin</name>
    <dbReference type="NCBI Taxonomy" id="7668"/>
    <lineage>
        <taxon>Eukaryota</taxon>
        <taxon>Metazoa</taxon>
        <taxon>Echinodermata</taxon>
        <taxon>Eleutherozoa</taxon>
        <taxon>Echinozoa</taxon>
        <taxon>Echinoidea</taxon>
        <taxon>Euechinoidea</taxon>
        <taxon>Echinacea</taxon>
        <taxon>Camarodonta</taxon>
        <taxon>Echinidea</taxon>
        <taxon>Strongylocentrotidae</taxon>
        <taxon>Strongylocentrotus</taxon>
    </lineage>
</organism>
<evidence type="ECO:0000256" key="1">
    <source>
        <dbReference type="ARBA" id="ARBA00004123"/>
    </source>
</evidence>
<dbReference type="PROSITE" id="PS00092">
    <property type="entry name" value="N6_MTASE"/>
    <property type="match status" value="1"/>
</dbReference>
<dbReference type="InterPro" id="IPR007848">
    <property type="entry name" value="Small_mtfrase_dom"/>
</dbReference>
<evidence type="ECO:0000256" key="3">
    <source>
        <dbReference type="ARBA" id="ARBA00022603"/>
    </source>
</evidence>
<evidence type="ECO:0000259" key="17">
    <source>
        <dbReference type="Pfam" id="PF05175"/>
    </source>
</evidence>
<evidence type="ECO:0000313" key="18">
    <source>
        <dbReference type="EnsemblMetazoa" id="XP_793443"/>
    </source>
</evidence>
<name>A0A7M7RE91_STRPU</name>
<dbReference type="InterPro" id="IPR004557">
    <property type="entry name" value="PrmC-related"/>
</dbReference>
<dbReference type="InterPro" id="IPR002052">
    <property type="entry name" value="DNA_methylase_N6_adenine_CS"/>
</dbReference>
<dbReference type="GO" id="GO:0005634">
    <property type="term" value="C:nucleus"/>
    <property type="evidence" value="ECO:0007669"/>
    <property type="project" value="UniProtKB-SubCell"/>
</dbReference>
<evidence type="ECO:0000256" key="5">
    <source>
        <dbReference type="ARBA" id="ARBA00022691"/>
    </source>
</evidence>
<dbReference type="PANTHER" id="PTHR45875:SF1">
    <property type="entry name" value="METHYLTRANSFERASE N6AMT1"/>
    <property type="match status" value="1"/>
</dbReference>
<dbReference type="InterPro" id="IPR052190">
    <property type="entry name" value="Euk-Arch_PrmC-MTase"/>
</dbReference>
<dbReference type="EnsemblMetazoa" id="XM_003728946">
    <property type="protein sequence ID" value="XP_003728994"/>
    <property type="gene ID" value="LOC588679"/>
</dbReference>
<evidence type="ECO:0000256" key="8">
    <source>
        <dbReference type="ARBA" id="ARBA00050903"/>
    </source>
</evidence>
<proteinExistence type="inferred from homology"/>
<evidence type="ECO:0000256" key="15">
    <source>
        <dbReference type="ARBA" id="ARBA00093624"/>
    </source>
</evidence>
<evidence type="ECO:0000256" key="10">
    <source>
        <dbReference type="ARBA" id="ARBA00062344"/>
    </source>
</evidence>
<reference evidence="19" key="1">
    <citation type="submission" date="2015-02" db="EMBL/GenBank/DDBJ databases">
        <title>Genome sequencing for Strongylocentrotus purpuratus.</title>
        <authorList>
            <person name="Murali S."/>
            <person name="Liu Y."/>
            <person name="Vee V."/>
            <person name="English A."/>
            <person name="Wang M."/>
            <person name="Skinner E."/>
            <person name="Han Y."/>
            <person name="Muzny D.M."/>
            <person name="Worley K.C."/>
            <person name="Gibbs R.A."/>
        </authorList>
    </citation>
    <scope>NUCLEOTIDE SEQUENCE</scope>
</reference>
<dbReference type="AlphaFoldDB" id="A0A7M7RE91"/>
<dbReference type="GO" id="GO:0003676">
    <property type="term" value="F:nucleic acid binding"/>
    <property type="evidence" value="ECO:0007669"/>
    <property type="project" value="InterPro"/>
</dbReference>
<evidence type="ECO:0000256" key="7">
    <source>
        <dbReference type="ARBA" id="ARBA00048619"/>
    </source>
</evidence>
<evidence type="ECO:0000256" key="16">
    <source>
        <dbReference type="ARBA" id="ARBA00093667"/>
    </source>
</evidence>